<protein>
    <recommendedName>
        <fullName evidence="4">UrcA family protein</fullName>
    </recommendedName>
</protein>
<feature type="region of interest" description="Disordered" evidence="1">
    <location>
        <begin position="211"/>
        <end position="249"/>
    </location>
</feature>
<accession>A0A974P1A1</accession>
<evidence type="ECO:0000256" key="1">
    <source>
        <dbReference type="SAM" id="MobiDB-lite"/>
    </source>
</evidence>
<evidence type="ECO:0008006" key="4">
    <source>
        <dbReference type="Google" id="ProtNLM"/>
    </source>
</evidence>
<feature type="chain" id="PRO_5036764754" description="UrcA family protein" evidence="2">
    <location>
        <begin position="23"/>
        <end position="249"/>
    </location>
</feature>
<evidence type="ECO:0000313" key="3">
    <source>
        <dbReference type="EMBL" id="QQZ49371.1"/>
    </source>
</evidence>
<gene>
    <name evidence="3" type="ORF">JKL49_20460</name>
</gene>
<name>A0A974P1A1_9CAUL</name>
<reference evidence="3" key="1">
    <citation type="submission" date="2021-01" db="EMBL/GenBank/DDBJ databases">
        <title>Genome sequence of Phenylobacterium sp. 20VBR1 isolated from a valley glaceir, Ny-Alesund, Svalbard.</title>
        <authorList>
            <person name="Thomas F.A."/>
            <person name="Krishnan K.P."/>
            <person name="Sinha R.K."/>
        </authorList>
    </citation>
    <scope>NUCLEOTIDE SEQUENCE</scope>
    <source>
        <strain evidence="3">20VBR1</strain>
    </source>
</reference>
<dbReference type="EMBL" id="CP068570">
    <property type="protein sequence ID" value="QQZ49371.1"/>
    <property type="molecule type" value="Genomic_DNA"/>
</dbReference>
<dbReference type="AlphaFoldDB" id="A0A974P1A1"/>
<proteinExistence type="predicted"/>
<evidence type="ECO:0000256" key="2">
    <source>
        <dbReference type="SAM" id="SignalP"/>
    </source>
</evidence>
<organism evidence="3">
    <name type="scientific">Phenylobacterium glaciei</name>
    <dbReference type="NCBI Taxonomy" id="2803784"/>
    <lineage>
        <taxon>Bacteria</taxon>
        <taxon>Pseudomonadati</taxon>
        <taxon>Pseudomonadota</taxon>
        <taxon>Alphaproteobacteria</taxon>
        <taxon>Caulobacterales</taxon>
        <taxon>Caulobacteraceae</taxon>
        <taxon>Phenylobacterium</taxon>
    </lineage>
</organism>
<keyword evidence="2" id="KW-0732">Signal</keyword>
<feature type="signal peptide" evidence="2">
    <location>
        <begin position="1"/>
        <end position="22"/>
    </location>
</feature>
<sequence>MKTFAAFAVAATVAAFAAPSFAAEAAPSVNVESVRIALTGKTVAQVRAEIRDAATTVCGAPAGDCWSASVHKANSDFYAIHRARVAANAAPVRFAKLEDGRTQVASVRVALAGRSNEQISADIAAAADTVCKATNDYALTTAPASPAPCARPRCNCASWPAPRVRAKSPRCKSPYAVGFEAAGAGPPAPAVFVARCRNVTLGAPFQRLRLGPTNDPRERTIWPISEATSTSRNSVAKPRPGWRPTSRPR</sequence>